<keyword evidence="6 7" id="KW-0472">Membrane</keyword>
<feature type="domain" description="ABC3 transporter permease C-terminal" evidence="8">
    <location>
        <begin position="278"/>
        <end position="399"/>
    </location>
</feature>
<keyword evidence="3" id="KW-1003">Cell membrane</keyword>
<feature type="domain" description="MacB-like periplasmic core" evidence="9">
    <location>
        <begin position="22"/>
        <end position="242"/>
    </location>
</feature>
<dbReference type="Pfam" id="PF12704">
    <property type="entry name" value="MacB_PCD"/>
    <property type="match status" value="1"/>
</dbReference>
<dbReference type="InterPro" id="IPR025857">
    <property type="entry name" value="MacB_PCD"/>
</dbReference>
<evidence type="ECO:0000259" key="8">
    <source>
        <dbReference type="Pfam" id="PF02687"/>
    </source>
</evidence>
<organism evidence="10 11">
    <name type="scientific">Candidatus Thiothrix phosphatis</name>
    <dbReference type="NCBI Taxonomy" id="3112415"/>
    <lineage>
        <taxon>Bacteria</taxon>
        <taxon>Pseudomonadati</taxon>
        <taxon>Pseudomonadota</taxon>
        <taxon>Gammaproteobacteria</taxon>
        <taxon>Thiotrichales</taxon>
        <taxon>Thiotrichaceae</taxon>
        <taxon>Thiothrix</taxon>
    </lineage>
</organism>
<accession>A0ABU6CWF7</accession>
<dbReference type="PANTHER" id="PTHR30489">
    <property type="entry name" value="LIPOPROTEIN-RELEASING SYSTEM TRANSMEMBRANE PROTEIN LOLE"/>
    <property type="match status" value="1"/>
</dbReference>
<proteinExistence type="inferred from homology"/>
<dbReference type="Proteomes" id="UP001308005">
    <property type="component" value="Unassembled WGS sequence"/>
</dbReference>
<reference evidence="11" key="1">
    <citation type="submission" date="2023-07" db="EMBL/GenBank/DDBJ databases">
        <title>The carbon used by Thiothrix.</title>
        <authorList>
            <person name="Chen L."/>
        </authorList>
    </citation>
    <scope>NUCLEOTIDE SEQUENCE [LARGE SCALE GENOMIC DNA]</scope>
</reference>
<evidence type="ECO:0000256" key="4">
    <source>
        <dbReference type="ARBA" id="ARBA00022692"/>
    </source>
</evidence>
<evidence type="ECO:0000259" key="9">
    <source>
        <dbReference type="Pfam" id="PF12704"/>
    </source>
</evidence>
<evidence type="ECO:0000313" key="10">
    <source>
        <dbReference type="EMBL" id="MEB4590738.1"/>
    </source>
</evidence>
<dbReference type="PANTHER" id="PTHR30489:SF0">
    <property type="entry name" value="LIPOPROTEIN-RELEASING SYSTEM TRANSMEMBRANE PROTEIN LOLE"/>
    <property type="match status" value="1"/>
</dbReference>
<evidence type="ECO:0000256" key="3">
    <source>
        <dbReference type="ARBA" id="ARBA00022475"/>
    </source>
</evidence>
<evidence type="ECO:0000256" key="1">
    <source>
        <dbReference type="ARBA" id="ARBA00004651"/>
    </source>
</evidence>
<feature type="transmembrane region" description="Helical" evidence="7">
    <location>
        <begin position="23"/>
        <end position="43"/>
    </location>
</feature>
<keyword evidence="4 7" id="KW-0812">Transmembrane</keyword>
<feature type="transmembrane region" description="Helical" evidence="7">
    <location>
        <begin position="278"/>
        <end position="298"/>
    </location>
</feature>
<evidence type="ECO:0000256" key="2">
    <source>
        <dbReference type="ARBA" id="ARBA00005236"/>
    </source>
</evidence>
<comment type="similarity">
    <text evidence="2">Belongs to the ABC-4 integral membrane protein family. LolC/E subfamily.</text>
</comment>
<keyword evidence="11" id="KW-1185">Reference proteome</keyword>
<dbReference type="InterPro" id="IPR051447">
    <property type="entry name" value="Lipoprotein-release_system"/>
</dbReference>
<feature type="transmembrane region" description="Helical" evidence="7">
    <location>
        <begin position="367"/>
        <end position="391"/>
    </location>
</feature>
<evidence type="ECO:0000256" key="7">
    <source>
        <dbReference type="SAM" id="Phobius"/>
    </source>
</evidence>
<dbReference type="EMBL" id="JAYMYJ010000056">
    <property type="protein sequence ID" value="MEB4590738.1"/>
    <property type="molecule type" value="Genomic_DNA"/>
</dbReference>
<comment type="subcellular location">
    <subcellularLocation>
        <location evidence="1">Cell membrane</location>
        <topology evidence="1">Multi-pass membrane protein</topology>
    </subcellularLocation>
</comment>
<comment type="caution">
    <text evidence="10">The sequence shown here is derived from an EMBL/GenBank/DDBJ whole genome shotgun (WGS) entry which is preliminary data.</text>
</comment>
<protein>
    <submittedName>
        <fullName evidence="10">FtsX-like permease family protein</fullName>
    </submittedName>
</protein>
<feature type="transmembrane region" description="Helical" evidence="7">
    <location>
        <begin position="319"/>
        <end position="347"/>
    </location>
</feature>
<keyword evidence="5 7" id="KW-1133">Transmembrane helix</keyword>
<name>A0ABU6CWF7_9GAMM</name>
<evidence type="ECO:0000313" key="11">
    <source>
        <dbReference type="Proteomes" id="UP001308005"/>
    </source>
</evidence>
<gene>
    <name evidence="10" type="ORF">VSS37_07085</name>
</gene>
<evidence type="ECO:0000256" key="5">
    <source>
        <dbReference type="ARBA" id="ARBA00022989"/>
    </source>
</evidence>
<dbReference type="InterPro" id="IPR003838">
    <property type="entry name" value="ABC3_permease_C"/>
</dbReference>
<sequence>MNLLLQDLQLAIRNVVRQRRRSGMAIIAVTFGIVTLLLAGGFIEWTLRGMREWTIGSRLGHIQISRSGYFEIGQSEPFAYLLAQNAEERATIETMPEVKITGARISFGGLISHGESTISFIGEGVEPEKEDVLSSTLFVPKGRGLTSTQPKGIIMGLGLAANLGVDVGDQVILMANTRTGSVNAVECHILGLFSTVSKAYDDAAVRVPISTARDLLRVSGSHVWVLLLDKTEDTQKVLTSLQSRFPGNSLEFVPWNRLADFYNKTVVLFRKQVGVIEIIIGLIIVLSISNTLMMNVVERTGEIGTAMAVGIKSAEIMRLFVLEGLVLGIFGGMLGLVLGSAAAYVISIIGIPMPPPPGMARGYTGEILVNASLLLNAFLLAAGTTLLASLYPAWKASRMIIVDALRFNR</sequence>
<evidence type="ECO:0000256" key="6">
    <source>
        <dbReference type="ARBA" id="ARBA00023136"/>
    </source>
</evidence>
<dbReference type="Pfam" id="PF02687">
    <property type="entry name" value="FtsX"/>
    <property type="match status" value="1"/>
</dbReference>